<dbReference type="EMBL" id="SIHI01000006">
    <property type="protein sequence ID" value="TWT52317.1"/>
    <property type="molecule type" value="Genomic_DNA"/>
</dbReference>
<dbReference type="OrthoDB" id="9806350at2"/>
<dbReference type="AlphaFoldDB" id="A0A5C5WNY7"/>
<dbReference type="Proteomes" id="UP000317243">
    <property type="component" value="Unassembled WGS sequence"/>
</dbReference>
<dbReference type="InterPro" id="IPR035959">
    <property type="entry name" value="RutC-like_sf"/>
</dbReference>
<dbReference type="InterPro" id="IPR013813">
    <property type="entry name" value="Endoribo_LPSP/chorism_mut-like"/>
</dbReference>
<proteinExistence type="predicted"/>
<gene>
    <name evidence="2" type="ORF">KOR42_30030</name>
</gene>
<dbReference type="PANTHER" id="PTHR43760:SF1">
    <property type="entry name" value="ENDORIBONUCLEASE L-PSP_CHORISMATE MUTASE-LIKE DOMAIN-CONTAINING PROTEIN"/>
    <property type="match status" value="1"/>
</dbReference>
<keyword evidence="3" id="KW-1185">Reference proteome</keyword>
<organism evidence="2 3">
    <name type="scientific">Thalassoglobus neptunius</name>
    <dbReference type="NCBI Taxonomy" id="1938619"/>
    <lineage>
        <taxon>Bacteria</taxon>
        <taxon>Pseudomonadati</taxon>
        <taxon>Planctomycetota</taxon>
        <taxon>Planctomycetia</taxon>
        <taxon>Planctomycetales</taxon>
        <taxon>Planctomycetaceae</taxon>
        <taxon>Thalassoglobus</taxon>
    </lineage>
</organism>
<evidence type="ECO:0000259" key="1">
    <source>
        <dbReference type="Pfam" id="PF14588"/>
    </source>
</evidence>
<reference evidence="2 3" key="1">
    <citation type="submission" date="2019-02" db="EMBL/GenBank/DDBJ databases">
        <title>Deep-cultivation of Planctomycetes and their phenomic and genomic characterization uncovers novel biology.</title>
        <authorList>
            <person name="Wiegand S."/>
            <person name="Jogler M."/>
            <person name="Boedeker C."/>
            <person name="Pinto D."/>
            <person name="Vollmers J."/>
            <person name="Rivas-Marin E."/>
            <person name="Kohn T."/>
            <person name="Peeters S.H."/>
            <person name="Heuer A."/>
            <person name="Rast P."/>
            <person name="Oberbeckmann S."/>
            <person name="Bunk B."/>
            <person name="Jeske O."/>
            <person name="Meyerdierks A."/>
            <person name="Storesund J.E."/>
            <person name="Kallscheuer N."/>
            <person name="Luecker S."/>
            <person name="Lage O.M."/>
            <person name="Pohl T."/>
            <person name="Merkel B.J."/>
            <person name="Hornburger P."/>
            <person name="Mueller R.-W."/>
            <person name="Bruemmer F."/>
            <person name="Labrenz M."/>
            <person name="Spormann A.M."/>
            <person name="Op Den Camp H."/>
            <person name="Overmann J."/>
            <person name="Amann R."/>
            <person name="Jetten M.S.M."/>
            <person name="Mascher T."/>
            <person name="Medema M.H."/>
            <person name="Devos D.P."/>
            <person name="Kaster A.-K."/>
            <person name="Ovreas L."/>
            <person name="Rohde M."/>
            <person name="Galperin M.Y."/>
            <person name="Jogler C."/>
        </authorList>
    </citation>
    <scope>NUCLEOTIDE SEQUENCE [LARGE SCALE GENOMIC DNA]</scope>
    <source>
        <strain evidence="2 3">KOR42</strain>
    </source>
</reference>
<accession>A0A5C5WNY7</accession>
<dbReference type="CDD" id="cd02199">
    <property type="entry name" value="YjgF_YER057c_UK114_like_1"/>
    <property type="match status" value="1"/>
</dbReference>
<comment type="caution">
    <text evidence="2">The sequence shown here is derived from an EMBL/GenBank/DDBJ whole genome shotgun (WGS) entry which is preliminary data.</text>
</comment>
<dbReference type="PANTHER" id="PTHR43760">
    <property type="entry name" value="ENDORIBONUCLEASE-RELATED"/>
    <property type="match status" value="1"/>
</dbReference>
<feature type="domain" description="Endoribonuclease L-PSP/chorismate mutase-like" evidence="1">
    <location>
        <begin position="5"/>
        <end position="151"/>
    </location>
</feature>
<sequence>MSAEQRLQELEITLPTPPAPVAAYVPCVRTGNLVVLSGQLPFAGKNLLATGRVPSKVPVDQAQAAAEQCVLNGLAILRHELGGDLNRVQRVVRIGVFVQSDDGFYDQSLVANGASELLQKVFGDIGKHARVAVGMNALPLNAAVEVELLFEVAD</sequence>
<protein>
    <submittedName>
        <fullName evidence="2">Endoribonuclease L-PSP</fullName>
    </submittedName>
</protein>
<evidence type="ECO:0000313" key="3">
    <source>
        <dbReference type="Proteomes" id="UP000317243"/>
    </source>
</evidence>
<dbReference type="Gene3D" id="3.30.1330.40">
    <property type="entry name" value="RutC-like"/>
    <property type="match status" value="1"/>
</dbReference>
<evidence type="ECO:0000313" key="2">
    <source>
        <dbReference type="EMBL" id="TWT52317.1"/>
    </source>
</evidence>
<name>A0A5C5WNY7_9PLAN</name>
<dbReference type="SUPFAM" id="SSF55298">
    <property type="entry name" value="YjgF-like"/>
    <property type="match status" value="1"/>
</dbReference>
<dbReference type="RefSeq" id="WP_146510498.1">
    <property type="nucleotide sequence ID" value="NZ_SIHI01000006.1"/>
</dbReference>
<dbReference type="Pfam" id="PF14588">
    <property type="entry name" value="YjgF_endoribonc"/>
    <property type="match status" value="1"/>
</dbReference>